<gene>
    <name evidence="2" type="ORF">Pa4123_02140</name>
</gene>
<keyword evidence="3" id="KW-1185">Reference proteome</keyword>
<proteinExistence type="predicted"/>
<feature type="region of interest" description="Disordered" evidence="1">
    <location>
        <begin position="1"/>
        <end position="100"/>
    </location>
</feature>
<protein>
    <submittedName>
        <fullName evidence="2">Uncharacterized protein</fullName>
    </submittedName>
</protein>
<dbReference type="EMBL" id="BSDI01000001">
    <property type="protein sequence ID" value="GLH94942.1"/>
    <property type="molecule type" value="Genomic_DNA"/>
</dbReference>
<evidence type="ECO:0000256" key="1">
    <source>
        <dbReference type="SAM" id="MobiDB-lite"/>
    </source>
</evidence>
<sequence length="100" mass="10092">MRLPLIGASGVATRRAGPAWGWTRAEKRSNHVHSPLIAGESAQRAEGARGRAHGGGERGERGAGSARRAGECGARARGGRGSAARARNGGRGAEGAERGG</sequence>
<evidence type="ECO:0000313" key="3">
    <source>
        <dbReference type="Proteomes" id="UP001144280"/>
    </source>
</evidence>
<comment type="caution">
    <text evidence="2">The sequence shown here is derived from an EMBL/GenBank/DDBJ whole genome shotgun (WGS) entry which is preliminary data.</text>
</comment>
<evidence type="ECO:0000313" key="2">
    <source>
        <dbReference type="EMBL" id="GLH94942.1"/>
    </source>
</evidence>
<feature type="compositionally biased region" description="Low complexity" evidence="1">
    <location>
        <begin position="63"/>
        <end position="75"/>
    </location>
</feature>
<dbReference type="Proteomes" id="UP001144280">
    <property type="component" value="Unassembled WGS sequence"/>
</dbReference>
<name>A0ABQ5QM11_9ACTN</name>
<feature type="compositionally biased region" description="Basic and acidic residues" evidence="1">
    <location>
        <begin position="46"/>
        <end position="61"/>
    </location>
</feature>
<reference evidence="2" key="1">
    <citation type="submission" date="2022-12" db="EMBL/GenBank/DDBJ databases">
        <title>New Phytohabitans aurantiacus sp. RD004123 nov., an actinomycete isolated from soil.</title>
        <authorList>
            <person name="Triningsih D.W."/>
            <person name="Harunari E."/>
            <person name="Igarashi Y."/>
        </authorList>
    </citation>
    <scope>NUCLEOTIDE SEQUENCE</scope>
    <source>
        <strain evidence="2">RD004123</strain>
    </source>
</reference>
<accession>A0ABQ5QM11</accession>
<organism evidence="2 3">
    <name type="scientific">Phytohabitans aurantiacus</name>
    <dbReference type="NCBI Taxonomy" id="3016789"/>
    <lineage>
        <taxon>Bacteria</taxon>
        <taxon>Bacillati</taxon>
        <taxon>Actinomycetota</taxon>
        <taxon>Actinomycetes</taxon>
        <taxon>Micromonosporales</taxon>
        <taxon>Micromonosporaceae</taxon>
    </lineage>
</organism>